<dbReference type="AlphaFoldDB" id="A0A0B6YEH7"/>
<sequence>HTGMSMEPSSFPSPRSQMMTDKCQDKQGLPGSLWAIMPRAPPPAHVNNSLNSMLSNSTSDSRPSKFISVSTSKSSTKFITPFQKLPCSARLKSSYLPWLSGDTTQIS</sequence>
<feature type="non-terminal residue" evidence="2">
    <location>
        <position position="107"/>
    </location>
</feature>
<dbReference type="EMBL" id="HACG01007758">
    <property type="protein sequence ID" value="CEK54623.1"/>
    <property type="molecule type" value="Transcribed_RNA"/>
</dbReference>
<proteinExistence type="predicted"/>
<feature type="region of interest" description="Disordered" evidence="1">
    <location>
        <begin position="1"/>
        <end position="29"/>
    </location>
</feature>
<protein>
    <submittedName>
        <fullName evidence="2">Uncharacterized protein</fullName>
    </submittedName>
</protein>
<organism evidence="2">
    <name type="scientific">Arion vulgaris</name>
    <dbReference type="NCBI Taxonomy" id="1028688"/>
    <lineage>
        <taxon>Eukaryota</taxon>
        <taxon>Metazoa</taxon>
        <taxon>Spiralia</taxon>
        <taxon>Lophotrochozoa</taxon>
        <taxon>Mollusca</taxon>
        <taxon>Gastropoda</taxon>
        <taxon>Heterobranchia</taxon>
        <taxon>Euthyneura</taxon>
        <taxon>Panpulmonata</taxon>
        <taxon>Eupulmonata</taxon>
        <taxon>Stylommatophora</taxon>
        <taxon>Helicina</taxon>
        <taxon>Arionoidea</taxon>
        <taxon>Arionidae</taxon>
        <taxon>Arion</taxon>
    </lineage>
</organism>
<reference evidence="2" key="1">
    <citation type="submission" date="2014-12" db="EMBL/GenBank/DDBJ databases">
        <title>Insight into the proteome of Arion vulgaris.</title>
        <authorList>
            <person name="Aradska J."/>
            <person name="Bulat T."/>
            <person name="Smidak R."/>
            <person name="Sarate P."/>
            <person name="Gangsoo J."/>
            <person name="Sialana F."/>
            <person name="Bilban M."/>
            <person name="Lubec G."/>
        </authorList>
    </citation>
    <scope>NUCLEOTIDE SEQUENCE</scope>
    <source>
        <tissue evidence="2">Skin</tissue>
    </source>
</reference>
<name>A0A0B6YEH7_9EUPU</name>
<gene>
    <name evidence="2" type="primary">ORF23285</name>
</gene>
<feature type="non-terminal residue" evidence="2">
    <location>
        <position position="1"/>
    </location>
</feature>
<evidence type="ECO:0000313" key="2">
    <source>
        <dbReference type="EMBL" id="CEK54623.1"/>
    </source>
</evidence>
<accession>A0A0B6YEH7</accession>
<evidence type="ECO:0000256" key="1">
    <source>
        <dbReference type="SAM" id="MobiDB-lite"/>
    </source>
</evidence>
<feature type="compositionally biased region" description="Polar residues" evidence="1">
    <location>
        <begin position="7"/>
        <end position="19"/>
    </location>
</feature>